<gene>
    <name evidence="2" type="ORF">SAMN05216402_0723</name>
</gene>
<name>A0ABY0T7T1_9PROT</name>
<evidence type="ECO:0008006" key="4">
    <source>
        <dbReference type="Google" id="ProtNLM"/>
    </source>
</evidence>
<dbReference type="EMBL" id="FNKY01000001">
    <property type="protein sequence ID" value="SDQ40480.1"/>
    <property type="molecule type" value="Genomic_DNA"/>
</dbReference>
<organism evidence="2 3">
    <name type="scientific">Nitrosospira multiformis</name>
    <dbReference type="NCBI Taxonomy" id="1231"/>
    <lineage>
        <taxon>Bacteria</taxon>
        <taxon>Pseudomonadati</taxon>
        <taxon>Pseudomonadota</taxon>
        <taxon>Betaproteobacteria</taxon>
        <taxon>Nitrosomonadales</taxon>
        <taxon>Nitrosomonadaceae</taxon>
        <taxon>Nitrosospira</taxon>
    </lineage>
</organism>
<sequence>MKTTGRGRVVWLGGALLATLLATQWVSGGDGGTDPVAAVPEQKAQREITGEMKDLRAAEDDTAQLELERLERRKFSAQAGDLFSRQSWIPPPPPAKPQPPSPPPLMFKYLGKVTEGDQTQVFLALAERNYVVKVGDKIDNQYRVDEVTDHAITLTYIPLNAKQVLSTGGGV</sequence>
<keyword evidence="3" id="KW-1185">Reference proteome</keyword>
<dbReference type="Proteomes" id="UP000183471">
    <property type="component" value="Unassembled WGS sequence"/>
</dbReference>
<evidence type="ECO:0000256" key="1">
    <source>
        <dbReference type="SAM" id="MobiDB-lite"/>
    </source>
</evidence>
<protein>
    <recommendedName>
        <fullName evidence="4">Secretion system X translation initiation factor</fullName>
    </recommendedName>
</protein>
<reference evidence="2 3" key="1">
    <citation type="submission" date="2016-10" db="EMBL/GenBank/DDBJ databases">
        <authorList>
            <person name="Varghese N."/>
            <person name="Submissions S."/>
        </authorList>
    </citation>
    <scope>NUCLEOTIDE SEQUENCE [LARGE SCALE GENOMIC DNA]</scope>
    <source>
        <strain evidence="2 3">Nl1</strain>
    </source>
</reference>
<evidence type="ECO:0000313" key="2">
    <source>
        <dbReference type="EMBL" id="SDQ40480.1"/>
    </source>
</evidence>
<proteinExistence type="predicted"/>
<evidence type="ECO:0000313" key="3">
    <source>
        <dbReference type="Proteomes" id="UP000183471"/>
    </source>
</evidence>
<accession>A0ABY0T7T1</accession>
<feature type="compositionally biased region" description="Pro residues" evidence="1">
    <location>
        <begin position="89"/>
        <end position="101"/>
    </location>
</feature>
<dbReference type="RefSeq" id="WP_074630831.1">
    <property type="nucleotide sequence ID" value="NZ_FNKY01000001.1"/>
</dbReference>
<comment type="caution">
    <text evidence="2">The sequence shown here is derived from an EMBL/GenBank/DDBJ whole genome shotgun (WGS) entry which is preliminary data.</text>
</comment>
<feature type="region of interest" description="Disordered" evidence="1">
    <location>
        <begin position="82"/>
        <end position="101"/>
    </location>
</feature>